<comment type="caution">
    <text evidence="2">The sequence shown here is derived from an EMBL/GenBank/DDBJ whole genome shotgun (WGS) entry which is preliminary data.</text>
</comment>
<dbReference type="Proteomes" id="UP001279660">
    <property type="component" value="Unassembled WGS sequence"/>
</dbReference>
<proteinExistence type="predicted"/>
<organism evidence="2 3">
    <name type="scientific">Sphingomonas echinoides</name>
    <dbReference type="NCBI Taxonomy" id="59803"/>
    <lineage>
        <taxon>Bacteria</taxon>
        <taxon>Pseudomonadati</taxon>
        <taxon>Pseudomonadota</taxon>
        <taxon>Alphaproteobacteria</taxon>
        <taxon>Sphingomonadales</taxon>
        <taxon>Sphingomonadaceae</taxon>
        <taxon>Sphingomonas</taxon>
    </lineage>
</organism>
<evidence type="ECO:0000313" key="2">
    <source>
        <dbReference type="EMBL" id="MDX5986518.1"/>
    </source>
</evidence>
<name>A0ABU4PQU5_9SPHN</name>
<evidence type="ECO:0000256" key="1">
    <source>
        <dbReference type="SAM" id="MobiDB-lite"/>
    </source>
</evidence>
<accession>A0ABU4PQU5</accession>
<keyword evidence="3" id="KW-1185">Reference proteome</keyword>
<dbReference type="EMBL" id="JAWXXV010000002">
    <property type="protein sequence ID" value="MDX5986518.1"/>
    <property type="molecule type" value="Genomic_DNA"/>
</dbReference>
<protein>
    <submittedName>
        <fullName evidence="2">Uncharacterized protein</fullName>
    </submittedName>
</protein>
<gene>
    <name evidence="2" type="ORF">SIL82_19880</name>
</gene>
<evidence type="ECO:0000313" key="3">
    <source>
        <dbReference type="Proteomes" id="UP001279660"/>
    </source>
</evidence>
<reference evidence="2 3" key="1">
    <citation type="submission" date="2023-11" db="EMBL/GenBank/DDBJ databases">
        <title>MicrobeMod: A computational toolkit for identifying prokaryotic methylation and restriction-modification with nanopore sequencing.</title>
        <authorList>
            <person name="Crits-Christoph A."/>
            <person name="Kang S.C."/>
            <person name="Lee H."/>
            <person name="Ostrov N."/>
        </authorList>
    </citation>
    <scope>NUCLEOTIDE SEQUENCE [LARGE SCALE GENOMIC DNA]</scope>
    <source>
        <strain evidence="2 3">ATCC 14820</strain>
    </source>
</reference>
<dbReference type="RefSeq" id="WP_024310628.1">
    <property type="nucleotide sequence ID" value="NZ_JAWXXV010000002.1"/>
</dbReference>
<sequence length="80" mass="9318">MDSQPKPARSTLSMRRKKEREDAAGYKRSTYALSPASLRVADEIQRRYQLGSREAAINALLELIDRDLFLWHDILVSERR</sequence>
<feature type="region of interest" description="Disordered" evidence="1">
    <location>
        <begin position="1"/>
        <end position="27"/>
    </location>
</feature>